<name>A0AAN1S0R7_9BORD</name>
<protein>
    <recommendedName>
        <fullName evidence="3">Lipoprotein</fullName>
    </recommendedName>
</protein>
<evidence type="ECO:0000313" key="1">
    <source>
        <dbReference type="EMBL" id="AZW19518.1"/>
    </source>
</evidence>
<proteinExistence type="predicted"/>
<dbReference type="PROSITE" id="PS51257">
    <property type="entry name" value="PROKAR_LIPOPROTEIN"/>
    <property type="match status" value="1"/>
</dbReference>
<dbReference type="RefSeq" id="WP_048940379.1">
    <property type="nucleotide sequence ID" value="NZ_CP012076.1"/>
</dbReference>
<dbReference type="AlphaFoldDB" id="A0AAN1S0R7"/>
<sequence>MLKKLLLVGLAGLLAACSPRYDWRELDAAEGQVRAAFPARVQTDSRDLVLAGRELRFSLTSAQVEGAVFAVGYAPLPEDLQGKPAARELGDALRRSLYANFGAEPPAQAPDDGTEIEVHAPPGQRDAWLLARIWVTSRMLIEVVATGSRRSLSPEHAREFVRSARLRP</sequence>
<dbReference type="KEGG" id="bhz:ACR54_04293"/>
<dbReference type="GeneID" id="92995729"/>
<evidence type="ECO:0008006" key="3">
    <source>
        <dbReference type="Google" id="ProtNLM"/>
    </source>
</evidence>
<dbReference type="Proteomes" id="UP000282741">
    <property type="component" value="Chromosome"/>
</dbReference>
<evidence type="ECO:0000313" key="2">
    <source>
        <dbReference type="Proteomes" id="UP000282741"/>
    </source>
</evidence>
<accession>A0AAN1S0R7</accession>
<gene>
    <name evidence="1" type="ORF">CS347_09800</name>
</gene>
<organism evidence="1 2">
    <name type="scientific">Bordetella hinzii</name>
    <dbReference type="NCBI Taxonomy" id="103855"/>
    <lineage>
        <taxon>Bacteria</taxon>
        <taxon>Pseudomonadati</taxon>
        <taxon>Pseudomonadota</taxon>
        <taxon>Betaproteobacteria</taxon>
        <taxon>Burkholderiales</taxon>
        <taxon>Alcaligenaceae</taxon>
        <taxon>Bordetella</taxon>
    </lineage>
</organism>
<reference evidence="2" key="1">
    <citation type="submission" date="2017-10" db="EMBL/GenBank/DDBJ databases">
        <title>Whole genome sequencing of various Bordetella species.</title>
        <authorList>
            <person name="Weigand M.R."/>
            <person name="Loparev V."/>
            <person name="Peng Y."/>
            <person name="Bowden K.E."/>
            <person name="Tondella M.L."/>
            <person name="Williams M.M."/>
        </authorList>
    </citation>
    <scope>NUCLEOTIDE SEQUENCE [LARGE SCALE GENOMIC DNA]</scope>
    <source>
        <strain evidence="2">H720</strain>
    </source>
</reference>
<dbReference type="EMBL" id="CP024172">
    <property type="protein sequence ID" value="AZW19518.1"/>
    <property type="molecule type" value="Genomic_DNA"/>
</dbReference>